<evidence type="ECO:0000313" key="2">
    <source>
        <dbReference type="Proteomes" id="UP001194714"/>
    </source>
</evidence>
<dbReference type="InterPro" id="IPR038296">
    <property type="entry name" value="ParD_sf"/>
</dbReference>
<proteinExistence type="predicted"/>
<name>A0ABS0AYD4_9BACT</name>
<comment type="caution">
    <text evidence="1">The sequence shown here is derived from an EMBL/GenBank/DDBJ whole genome shotgun (WGS) entry which is preliminary data.</text>
</comment>
<sequence length="81" mass="9371">MSARQETTRLTVDLPNRAHKRVKTVSALLGITISDFVRESIEEKLNKKPNALTKKVLHDTDEKRHLKKFKNTKELFEDLGI</sequence>
<reference evidence="1 2" key="1">
    <citation type="submission" date="2020-01" db="EMBL/GenBank/DDBJ databases">
        <title>Draft genome sequence of Cand. Neptunochlamydia vexilliferae K9.</title>
        <authorList>
            <person name="Schulz F."/>
            <person name="Koestlbacher S."/>
            <person name="Wascher F."/>
            <person name="Pizzetti I."/>
            <person name="Horn M."/>
        </authorList>
    </citation>
    <scope>NUCLEOTIDE SEQUENCE [LARGE SCALE GENOMIC DNA]</scope>
    <source>
        <strain evidence="1 2">K9</strain>
    </source>
</reference>
<dbReference type="InterPro" id="IPR010985">
    <property type="entry name" value="Ribbon_hlx_hlx"/>
</dbReference>
<dbReference type="SUPFAM" id="SSF47598">
    <property type="entry name" value="Ribbon-helix-helix"/>
    <property type="match status" value="1"/>
</dbReference>
<dbReference type="Gene3D" id="6.10.180.10">
    <property type="entry name" value="Antitoxin ParD"/>
    <property type="match status" value="1"/>
</dbReference>
<organism evidence="1 2">
    <name type="scientific">Candidatus Neptunichlamydia vexilliferae</name>
    <dbReference type="NCBI Taxonomy" id="1651774"/>
    <lineage>
        <taxon>Bacteria</taxon>
        <taxon>Pseudomonadati</taxon>
        <taxon>Chlamydiota</taxon>
        <taxon>Chlamydiia</taxon>
        <taxon>Parachlamydiales</taxon>
        <taxon>Simkaniaceae</taxon>
        <taxon>Candidatus Neptunichlamydia</taxon>
    </lineage>
</organism>
<keyword evidence="2" id="KW-1185">Reference proteome</keyword>
<gene>
    <name evidence="1" type="ORF">NEPTK9_000646</name>
</gene>
<dbReference type="Proteomes" id="UP001194714">
    <property type="component" value="Unassembled WGS sequence"/>
</dbReference>
<dbReference type="RefSeq" id="WP_194847435.1">
    <property type="nucleotide sequence ID" value="NZ_JAAEJV010000012.1"/>
</dbReference>
<accession>A0ABS0AYD4</accession>
<evidence type="ECO:0000313" key="1">
    <source>
        <dbReference type="EMBL" id="MBF5059138.1"/>
    </source>
</evidence>
<dbReference type="EMBL" id="JAAEJV010000012">
    <property type="protein sequence ID" value="MBF5059138.1"/>
    <property type="molecule type" value="Genomic_DNA"/>
</dbReference>
<protein>
    <submittedName>
        <fullName evidence="1">Uncharacterized protein</fullName>
    </submittedName>
</protein>